<dbReference type="RefSeq" id="WP_138157907.1">
    <property type="nucleotide sequence ID" value="NZ_CP039381.1"/>
</dbReference>
<name>A0A4P8XXX7_9FIRM</name>
<dbReference type="Pfam" id="PF04298">
    <property type="entry name" value="Zn_peptidase_2"/>
    <property type="match status" value="1"/>
</dbReference>
<keyword evidence="1" id="KW-1133">Transmembrane helix</keyword>
<dbReference type="PANTHER" id="PTHR36434">
    <property type="entry name" value="MEMBRANE PROTEASE YUGP-RELATED"/>
    <property type="match status" value="1"/>
</dbReference>
<reference evidence="2 3" key="1">
    <citation type="submission" date="2019-04" db="EMBL/GenBank/DDBJ databases">
        <authorList>
            <person name="Embree M."/>
            <person name="Gaffney J.R."/>
        </authorList>
    </citation>
    <scope>NUCLEOTIDE SEQUENCE [LARGE SCALE GENOMIC DNA]</scope>
    <source>
        <strain evidence="2 3">JE7A12</strain>
    </source>
</reference>
<organism evidence="2 3">
    <name type="scientific">Ruminococcus bovis</name>
    <dbReference type="NCBI Taxonomy" id="2564099"/>
    <lineage>
        <taxon>Bacteria</taxon>
        <taxon>Bacillati</taxon>
        <taxon>Bacillota</taxon>
        <taxon>Clostridia</taxon>
        <taxon>Eubacteriales</taxon>
        <taxon>Oscillospiraceae</taxon>
        <taxon>Ruminococcus</taxon>
    </lineage>
</organism>
<evidence type="ECO:0000313" key="3">
    <source>
        <dbReference type="Proteomes" id="UP000301475"/>
    </source>
</evidence>
<proteinExistence type="predicted"/>
<gene>
    <name evidence="2" type="ORF">E5Z56_11480</name>
</gene>
<evidence type="ECO:0000313" key="2">
    <source>
        <dbReference type="EMBL" id="QCT07937.1"/>
    </source>
</evidence>
<feature type="transmembrane region" description="Helical" evidence="1">
    <location>
        <begin position="124"/>
        <end position="146"/>
    </location>
</feature>
<feature type="transmembrane region" description="Helical" evidence="1">
    <location>
        <begin position="12"/>
        <end position="30"/>
    </location>
</feature>
<dbReference type="OrthoDB" id="9784298at2"/>
<keyword evidence="3" id="KW-1185">Reference proteome</keyword>
<accession>A0A4P8XXX7</accession>
<evidence type="ECO:0000256" key="1">
    <source>
        <dbReference type="SAM" id="Phobius"/>
    </source>
</evidence>
<protein>
    <submittedName>
        <fullName evidence="2">Zinc metallopeptidase</fullName>
    </submittedName>
</protein>
<keyword evidence="1" id="KW-0812">Transmembrane</keyword>
<dbReference type="PANTHER" id="PTHR36434:SF1">
    <property type="entry name" value="MEMBRANE PROTEASE YUGP-RELATED"/>
    <property type="match status" value="1"/>
</dbReference>
<dbReference type="KEGG" id="ruj:E5Z56_11480"/>
<feature type="transmembrane region" description="Helical" evidence="1">
    <location>
        <begin position="203"/>
        <end position="227"/>
    </location>
</feature>
<dbReference type="AlphaFoldDB" id="A0A4P8XXX7"/>
<feature type="transmembrane region" description="Helical" evidence="1">
    <location>
        <begin position="153"/>
        <end position="174"/>
    </location>
</feature>
<keyword evidence="1" id="KW-0472">Membrane</keyword>
<dbReference type="Proteomes" id="UP000301475">
    <property type="component" value="Chromosome"/>
</dbReference>
<dbReference type="EMBL" id="CP039381">
    <property type="protein sequence ID" value="QCT07937.1"/>
    <property type="molecule type" value="Genomic_DNA"/>
</dbReference>
<dbReference type="InterPro" id="IPR007395">
    <property type="entry name" value="Zn_peptidase_2"/>
</dbReference>
<sequence length="234" mass="26151">MYHYFYGIDWTYIVFMLPCLILSLICQVKVNSNFSKYSNVRNMRGMTGAQAAEYVLNHYGVHGVRIEQVVGNLTDHFDPRTNVIRLSDSVYNVASVAAVGVACHEAGHAVQHATGYVPNKIRGAIVPIARVGSSLGWILFLVGLFLPTQFSFCLWLGIIFFSASVLFTFVTLPVEFDASRRALKCIRDTNLLYPEEYEGTKKVLQAAAMTYVASAATALLQLLRLIFIANNRRR</sequence>